<name>C0XIQ5_LENH9</name>
<sequence length="146" mass="16717">MTLVDLQKEEITVFSQVLKWIHWADANGLFTFLAMLLLAIYRLIRPLIKEKIKTEQNHEKLQALALADQLAATIIPELVVLSELTGDQRKKEAIKFVNRKLKVLGLSLTDETIAAKVEKAYSVYKNEQKGKQTSRVKESSMINKRH</sequence>
<dbReference type="EMBL" id="ACGP01000117">
    <property type="protein sequence ID" value="EEI24716.1"/>
    <property type="molecule type" value="Genomic_DNA"/>
</dbReference>
<accession>C0XIQ5</accession>
<dbReference type="AlphaFoldDB" id="C0XIQ5"/>
<evidence type="ECO:0000313" key="3">
    <source>
        <dbReference type="Proteomes" id="UP000003752"/>
    </source>
</evidence>
<evidence type="ECO:0000256" key="1">
    <source>
        <dbReference type="SAM" id="Phobius"/>
    </source>
</evidence>
<keyword evidence="3" id="KW-1185">Reference proteome</keyword>
<dbReference type="HOGENOM" id="CLU_1893530_0_0_9"/>
<organism evidence="2 3">
    <name type="scientific">Lentilactobacillus hilgardii (strain ATCC 8290 / DSM 20176 / CCUG 30140 / JCM 1155 / KCTC 3500 / NBRC 15886 / NCIMB 8040 / NRRL B-1843 / 9)</name>
    <dbReference type="NCBI Taxonomy" id="1423757"/>
    <lineage>
        <taxon>Bacteria</taxon>
        <taxon>Bacillati</taxon>
        <taxon>Bacillota</taxon>
        <taxon>Bacilli</taxon>
        <taxon>Lactobacillales</taxon>
        <taxon>Lactobacillaceae</taxon>
        <taxon>Lentilactobacillus</taxon>
    </lineage>
</organism>
<keyword evidence="1" id="KW-0472">Membrane</keyword>
<proteinExistence type="predicted"/>
<gene>
    <name evidence="2" type="ORF">HMPREF0519_1116</name>
</gene>
<dbReference type="InterPro" id="IPR010026">
    <property type="entry name" value="Phage_holin_LL-H"/>
</dbReference>
<reference evidence="2 3" key="1">
    <citation type="submission" date="2009-01" db="EMBL/GenBank/DDBJ databases">
        <authorList>
            <person name="Qin X."/>
            <person name="Bachman B."/>
            <person name="Battles P."/>
            <person name="Bell A."/>
            <person name="Bess C."/>
            <person name="Bickham C."/>
            <person name="Chaboub L."/>
            <person name="Chen D."/>
            <person name="Coyle M."/>
            <person name="Deiros D.R."/>
            <person name="Dinh H."/>
            <person name="Forbes L."/>
            <person name="Fowler G."/>
            <person name="Francisco L."/>
            <person name="Fu Q."/>
            <person name="Gubbala S."/>
            <person name="Hale W."/>
            <person name="Han Y."/>
            <person name="Hemphill L."/>
            <person name="Highlander S.K."/>
            <person name="Hirani K."/>
            <person name="Hogues M."/>
            <person name="Jackson L."/>
            <person name="Jakkamsetti A."/>
            <person name="Javaid M."/>
            <person name="Jiang H."/>
            <person name="Korchina V."/>
            <person name="Kovar C."/>
            <person name="Lara F."/>
            <person name="Lee S."/>
            <person name="Mata R."/>
            <person name="Mathew T."/>
            <person name="Moen C."/>
            <person name="Morales K."/>
            <person name="Munidasa M."/>
            <person name="Nazareth L."/>
            <person name="Ngo R."/>
            <person name="Nguyen L."/>
            <person name="Okwuonu G."/>
            <person name="Ongeri F."/>
            <person name="Patil S."/>
            <person name="Petrosino J."/>
            <person name="Pham C."/>
            <person name="Pham P."/>
            <person name="Pu L.-L."/>
            <person name="Puazo M."/>
            <person name="Raj R."/>
            <person name="Reid J."/>
            <person name="Rouhana J."/>
            <person name="Saada N."/>
            <person name="Shang Y."/>
            <person name="Simmons D."/>
            <person name="Thornton R."/>
            <person name="Warren J."/>
            <person name="Weissenberger G."/>
            <person name="Zhang J."/>
            <person name="Zhang L."/>
            <person name="Zhou C."/>
            <person name="Zhu D."/>
            <person name="Muzny D."/>
            <person name="Worley K."/>
            <person name="Gibbs R."/>
        </authorList>
    </citation>
    <scope>NUCLEOTIDE SEQUENCE [LARGE SCALE GENOMIC DNA]</scope>
    <source>
        <strain evidence="3">ATCC 8290 / DSM 20176 / CCUG 30140 / JCM 1155 / KCTC 3500 / NBRC 15886 / NCIMB 8040 / NRRL B-1843 / 9</strain>
    </source>
</reference>
<keyword evidence="1" id="KW-1133">Transmembrane helix</keyword>
<dbReference type="Proteomes" id="UP000003752">
    <property type="component" value="Unassembled WGS sequence"/>
</dbReference>
<feature type="transmembrane region" description="Helical" evidence="1">
    <location>
        <begin position="20"/>
        <end position="44"/>
    </location>
</feature>
<keyword evidence="1" id="KW-0812">Transmembrane</keyword>
<dbReference type="PATRIC" id="fig|1423757.3.peg.2247"/>
<dbReference type="Pfam" id="PF09682">
    <property type="entry name" value="Phage_holin_6_1"/>
    <property type="match status" value="1"/>
</dbReference>
<evidence type="ECO:0000313" key="2">
    <source>
        <dbReference type="EMBL" id="EEI24716.1"/>
    </source>
</evidence>
<protein>
    <submittedName>
        <fullName evidence="2">Putative phage holin, LL-H family</fullName>
    </submittedName>
</protein>
<comment type="caution">
    <text evidence="2">The sequence shown here is derived from an EMBL/GenBank/DDBJ whole genome shotgun (WGS) entry which is preliminary data.</text>
</comment>